<dbReference type="KEGG" id="ebz:J7S26_06195"/>
<protein>
    <submittedName>
        <fullName evidence="3">GNAT family N-acetyltransferase</fullName>
    </submittedName>
</protein>
<dbReference type="SUPFAM" id="SSF55729">
    <property type="entry name" value="Acyl-CoA N-acyltransferases (Nat)"/>
    <property type="match status" value="1"/>
</dbReference>
<dbReference type="InterPro" id="IPR000182">
    <property type="entry name" value="GNAT_dom"/>
</dbReference>
<dbReference type="EMBL" id="CP072829">
    <property type="protein sequence ID" value="QTU83956.1"/>
    <property type="molecule type" value="Genomic_DNA"/>
</dbReference>
<reference evidence="2 4" key="1">
    <citation type="submission" date="2019-11" db="EMBL/GenBank/DDBJ databases">
        <title>Eggerthellaceae novel genus isolated from the rectal contents of marmort.</title>
        <authorList>
            <person name="Zhang G."/>
        </authorList>
    </citation>
    <scope>NUCLEOTIDE SEQUENCE [LARGE SCALE GENOMIC DNA]</scope>
    <source>
        <strain evidence="4">zg-886</strain>
        <strain evidence="2">Zg-886</strain>
    </source>
</reference>
<dbReference type="Pfam" id="PF00583">
    <property type="entry name" value="Acetyltransf_1"/>
    <property type="match status" value="1"/>
</dbReference>
<dbReference type="EMBL" id="WPCR01000005">
    <property type="protein sequence ID" value="NHM14092.1"/>
    <property type="molecule type" value="Genomic_DNA"/>
</dbReference>
<dbReference type="Proteomes" id="UP000671910">
    <property type="component" value="Chromosome"/>
</dbReference>
<evidence type="ECO:0000259" key="1">
    <source>
        <dbReference type="PROSITE" id="PS51186"/>
    </source>
</evidence>
<evidence type="ECO:0000313" key="2">
    <source>
        <dbReference type="EMBL" id="NHM14092.1"/>
    </source>
</evidence>
<evidence type="ECO:0000313" key="4">
    <source>
        <dbReference type="Proteomes" id="UP000636394"/>
    </source>
</evidence>
<accession>A0A9E6MQM0</accession>
<dbReference type="Gene3D" id="3.40.630.30">
    <property type="match status" value="1"/>
</dbReference>
<keyword evidence="4" id="KW-1185">Reference proteome</keyword>
<name>A0A9E6MQM0_9ACTN</name>
<dbReference type="GO" id="GO:0016747">
    <property type="term" value="F:acyltransferase activity, transferring groups other than amino-acyl groups"/>
    <property type="evidence" value="ECO:0007669"/>
    <property type="project" value="InterPro"/>
</dbReference>
<dbReference type="RefSeq" id="WP_166339228.1">
    <property type="nucleotide sequence ID" value="NZ_CP072829.1"/>
</dbReference>
<organism evidence="3 5">
    <name type="scientific">Xiamenia xianingshaonis</name>
    <dbReference type="NCBI Taxonomy" id="2682776"/>
    <lineage>
        <taxon>Bacteria</taxon>
        <taxon>Bacillati</taxon>
        <taxon>Actinomycetota</taxon>
        <taxon>Coriobacteriia</taxon>
        <taxon>Eggerthellales</taxon>
        <taxon>Eggerthellaceae</taxon>
        <taxon>Xiamenia</taxon>
    </lineage>
</organism>
<dbReference type="PROSITE" id="PS51186">
    <property type="entry name" value="GNAT"/>
    <property type="match status" value="1"/>
</dbReference>
<dbReference type="AlphaFoldDB" id="A0A9E6MQM0"/>
<gene>
    <name evidence="2" type="ORF">GMI68_04820</name>
    <name evidence="3" type="ORF">J7S26_06195</name>
</gene>
<dbReference type="InterPro" id="IPR016181">
    <property type="entry name" value="Acyl_CoA_acyltransferase"/>
</dbReference>
<evidence type="ECO:0000313" key="5">
    <source>
        <dbReference type="Proteomes" id="UP000671910"/>
    </source>
</evidence>
<feature type="domain" description="N-acetyltransferase" evidence="1">
    <location>
        <begin position="2"/>
        <end position="193"/>
    </location>
</feature>
<sequence length="197" mass="21056">MVAYRFAHADEFDAVLAFYSQMIDLMPGTDFDVCWKHGVHPSPAFLRESVAAGGLLMGVAAAGELADDDGAPLLPSGERLASAMVLNGEGAPGYEGVSWLVDAAPGETWVLHVVATLPCFHGRGLAEGIVRASIDAARAAGKKSLRLDTFITNKRGQRLYEKCGFQKLGDYPIAYDGLGICSIRVYELPLLANDGRK</sequence>
<proteinExistence type="predicted"/>
<reference evidence="3" key="2">
    <citation type="submission" date="2021-04" db="EMBL/GenBank/DDBJ databases">
        <title>Novel species in family Eggerthellaceae.</title>
        <authorList>
            <person name="Zhang G."/>
        </authorList>
    </citation>
    <scope>NUCLEOTIDE SEQUENCE</scope>
    <source>
        <strain evidence="3">Zg-886</strain>
    </source>
</reference>
<evidence type="ECO:0000313" key="3">
    <source>
        <dbReference type="EMBL" id="QTU83956.1"/>
    </source>
</evidence>
<dbReference type="Proteomes" id="UP000636394">
    <property type="component" value="Unassembled WGS sequence"/>
</dbReference>